<dbReference type="InterPro" id="IPR055222">
    <property type="entry name" value="PRISE-like_Rossmann-fold"/>
</dbReference>
<feature type="domain" description="PRISE-like Rossmann-fold" evidence="1">
    <location>
        <begin position="56"/>
        <end position="350"/>
    </location>
</feature>
<keyword evidence="3" id="KW-1185">Reference proteome</keyword>
<dbReference type="CDD" id="cd08948">
    <property type="entry name" value="5beta-POR_like_SDR_a"/>
    <property type="match status" value="1"/>
</dbReference>
<dbReference type="Proteomes" id="UP000067625">
    <property type="component" value="Chromosome"/>
</dbReference>
<dbReference type="PATRIC" id="fig|1441095.3.peg.4048"/>
<dbReference type="InterPro" id="IPR036291">
    <property type="entry name" value="NAD(P)-bd_dom_sf"/>
</dbReference>
<dbReference type="RefSeq" id="WP_053605132.1">
    <property type="nucleotide sequence ID" value="NZ_CP012600.1"/>
</dbReference>
<evidence type="ECO:0000313" key="3">
    <source>
        <dbReference type="Proteomes" id="UP000067625"/>
    </source>
</evidence>
<dbReference type="PANTHER" id="PTHR32487">
    <property type="entry name" value="3-OXO-DELTA(4,5)-STEROID 5-BETA-REDUCTASE"/>
    <property type="match status" value="1"/>
</dbReference>
<dbReference type="STRING" id="1441095.AM592_18305"/>
<name>A0A0M3RAJ4_9BACI</name>
<proteinExistence type="predicted"/>
<evidence type="ECO:0000259" key="1">
    <source>
        <dbReference type="Pfam" id="PF22917"/>
    </source>
</evidence>
<reference evidence="2 3" key="2">
    <citation type="journal article" date="2016" name="Int. J. Syst. Evol. Microbiol.">
        <title>Bacillus gobiensis sp. nov., isolated from a soil sample.</title>
        <authorList>
            <person name="Liu B."/>
            <person name="Liu G.H."/>
            <person name="Cetin S."/>
            <person name="Schumann P."/>
            <person name="Pan Z.Z."/>
            <person name="Chen Q.Q."/>
        </authorList>
    </citation>
    <scope>NUCLEOTIDE SEQUENCE [LARGE SCALE GENOMIC DNA]</scope>
    <source>
        <strain evidence="2 3">FJAT-4402</strain>
    </source>
</reference>
<dbReference type="PANTHER" id="PTHR32487:SF0">
    <property type="entry name" value="3-OXO-DELTA(4,5)-STEROID 5-BETA-REDUCTASE"/>
    <property type="match status" value="1"/>
</dbReference>
<dbReference type="Pfam" id="PF22917">
    <property type="entry name" value="PRISE"/>
    <property type="match status" value="1"/>
</dbReference>
<dbReference type="AlphaFoldDB" id="A0A0M3RAJ4"/>
<dbReference type="OrthoDB" id="4392084at2"/>
<gene>
    <name evidence="2" type="ORF">AM592_18305</name>
</gene>
<reference evidence="3" key="1">
    <citation type="submission" date="2015-08" db="EMBL/GenBank/DDBJ databases">
        <title>Genome sequencing project for genomic taxonomy and phylogenomics of Bacillus-like bacteria.</title>
        <authorList>
            <person name="Liu B."/>
            <person name="Wang J."/>
            <person name="Zhu Y."/>
            <person name="Liu G."/>
            <person name="Chen Q."/>
            <person name="Chen Z."/>
            <person name="Lan J."/>
            <person name="Che J."/>
            <person name="Ge C."/>
            <person name="Shi H."/>
            <person name="Pan Z."/>
            <person name="Liu X."/>
        </authorList>
    </citation>
    <scope>NUCLEOTIDE SEQUENCE [LARGE SCALE GENOMIC DNA]</scope>
    <source>
        <strain evidence="3">FJAT-4402</strain>
    </source>
</reference>
<sequence length="350" mass="39428">MSEKTALVVGATGIIGSYILDHISSLEDWNVKGVARNIPSEHPERYISIDLLNVDDVKEKIKAAGEVTHIFFAAYQDFPALSKDQIEVNTSMLENVVMAVEETSNSLQRVVLMQGAKVYGAHLGKFKTPAKESDPRHLPPNFYYNQEDFLRSHQEGKSWSWTILRPDLVAGLSIGNPMSIAMAIAVYASISKELGLPLRFPGKEGAYSALVQITDASLLARASVWAAVQEHTAFEIFNITNGDLFRWEQLWPKFASFFEMDYAPVQTIPLTDMMPLQKGVWEEMVENYQLQPVPFEKAAAWPFADFIFGSEHDVISDTTKIKQFGFHEVADSEKIFLDLFAEFKERKLIP</sequence>
<accession>A0A0M3RAJ4</accession>
<organism evidence="2 3">
    <name type="scientific">Bacillus gobiensis</name>
    <dbReference type="NCBI Taxonomy" id="1441095"/>
    <lineage>
        <taxon>Bacteria</taxon>
        <taxon>Bacillati</taxon>
        <taxon>Bacillota</taxon>
        <taxon>Bacilli</taxon>
        <taxon>Bacillales</taxon>
        <taxon>Bacillaceae</taxon>
        <taxon>Bacillus</taxon>
    </lineage>
</organism>
<dbReference type="SUPFAM" id="SSF51735">
    <property type="entry name" value="NAD(P)-binding Rossmann-fold domains"/>
    <property type="match status" value="1"/>
</dbReference>
<dbReference type="EMBL" id="CP012600">
    <property type="protein sequence ID" value="ALC83292.1"/>
    <property type="molecule type" value="Genomic_DNA"/>
</dbReference>
<dbReference type="Gene3D" id="3.40.50.720">
    <property type="entry name" value="NAD(P)-binding Rossmann-like Domain"/>
    <property type="match status" value="1"/>
</dbReference>
<evidence type="ECO:0000313" key="2">
    <source>
        <dbReference type="EMBL" id="ALC83292.1"/>
    </source>
</evidence>
<protein>
    <submittedName>
        <fullName evidence="2">NAD-dependent dehydratase</fullName>
    </submittedName>
</protein>